<dbReference type="GO" id="GO:0000428">
    <property type="term" value="C:DNA-directed RNA polymerase complex"/>
    <property type="evidence" value="ECO:0007669"/>
    <property type="project" value="UniProtKB-KW"/>
</dbReference>
<dbReference type="SUPFAM" id="SSF88946">
    <property type="entry name" value="Sigma2 domain of RNA polymerase sigma factors"/>
    <property type="match status" value="1"/>
</dbReference>
<proteinExistence type="predicted"/>
<dbReference type="eggNOG" id="COG1595">
    <property type="taxonomic scope" value="Bacteria"/>
</dbReference>
<dbReference type="InterPro" id="IPR013324">
    <property type="entry name" value="RNA_pol_sigma_r3/r4-like"/>
</dbReference>
<dbReference type="EMBL" id="ABIB01000018">
    <property type="protein sequence ID" value="EDP94409.1"/>
    <property type="molecule type" value="Genomic_DNA"/>
</dbReference>
<dbReference type="HOGENOM" id="CLU_047691_16_1_10"/>
<evidence type="ECO:0000313" key="2">
    <source>
        <dbReference type="Proteomes" id="UP000002945"/>
    </source>
</evidence>
<dbReference type="GO" id="GO:0006352">
    <property type="term" value="P:DNA-templated transcription initiation"/>
    <property type="evidence" value="ECO:0007669"/>
    <property type="project" value="InterPro"/>
</dbReference>
<keyword evidence="1" id="KW-0804">Transcription</keyword>
<gene>
    <name evidence="1" type="ORF">KAOT1_04540</name>
</gene>
<dbReference type="GO" id="GO:0003700">
    <property type="term" value="F:DNA-binding transcription factor activity"/>
    <property type="evidence" value="ECO:0007669"/>
    <property type="project" value="InterPro"/>
</dbReference>
<name>A9EBX7_9FLAO</name>
<keyword evidence="2" id="KW-1185">Reference proteome</keyword>
<accession>A9EBX7</accession>
<dbReference type="NCBIfam" id="TIGR02937">
    <property type="entry name" value="sigma70-ECF"/>
    <property type="match status" value="1"/>
</dbReference>
<dbReference type="Proteomes" id="UP000002945">
    <property type="component" value="Unassembled WGS sequence"/>
</dbReference>
<comment type="caution">
    <text evidence="1">The sequence shown here is derived from an EMBL/GenBank/DDBJ whole genome shotgun (WGS) entry which is preliminary data.</text>
</comment>
<dbReference type="InterPro" id="IPR013325">
    <property type="entry name" value="RNA_pol_sigma_r2"/>
</dbReference>
<dbReference type="OrthoDB" id="1099849at2"/>
<reference evidence="1 2" key="1">
    <citation type="journal article" date="2011" name="J. Bacteriol.">
        <title>Genome sequence of the algicidal bacterium Kordia algicida OT-1.</title>
        <authorList>
            <person name="Lee H.S."/>
            <person name="Kang S.G."/>
            <person name="Kwon K.K."/>
            <person name="Lee J.H."/>
            <person name="Kim S.J."/>
        </authorList>
    </citation>
    <scope>NUCLEOTIDE SEQUENCE [LARGE SCALE GENOMIC DNA]</scope>
    <source>
        <strain evidence="1 2">OT-1</strain>
    </source>
</reference>
<dbReference type="InterPro" id="IPR014284">
    <property type="entry name" value="RNA_pol_sigma-70_dom"/>
</dbReference>
<protein>
    <submittedName>
        <fullName evidence="1">DNA-directed RNA polymerase specialized sigma subunit</fullName>
    </submittedName>
</protein>
<dbReference type="SUPFAM" id="SSF88659">
    <property type="entry name" value="Sigma3 and sigma4 domains of RNA polymerase sigma factors"/>
    <property type="match status" value="1"/>
</dbReference>
<dbReference type="STRING" id="391587.KAOT1_04540"/>
<organism evidence="1 2">
    <name type="scientific">Kordia algicida OT-1</name>
    <dbReference type="NCBI Taxonomy" id="391587"/>
    <lineage>
        <taxon>Bacteria</taxon>
        <taxon>Pseudomonadati</taxon>
        <taxon>Bacteroidota</taxon>
        <taxon>Flavobacteriia</taxon>
        <taxon>Flavobacteriales</taxon>
        <taxon>Flavobacteriaceae</taxon>
        <taxon>Kordia</taxon>
    </lineage>
</organism>
<dbReference type="Gene3D" id="1.10.1740.10">
    <property type="match status" value="1"/>
</dbReference>
<dbReference type="AlphaFoldDB" id="A9EBX7"/>
<sequence length="184" mass="21470">MTENEDCIRKFIDGDAAFLKQLYAKNYFGVEAYILKNSGTKEQARDVFQHGLLVLYTLLKKEKLQISNFDNYLFTVCKNFWIKQSSQNSVTKLNTVTLVDESPDLASFHIEQLQWNLFKEKLESLKETCKTIIKLTLAKVSYAEISKKLKFSNENAARQKAFRCKTKLFKMIQADVRFKKLKNN</sequence>
<evidence type="ECO:0000313" key="1">
    <source>
        <dbReference type="EMBL" id="EDP94409.1"/>
    </source>
</evidence>
<dbReference type="RefSeq" id="WP_007093479.1">
    <property type="nucleotide sequence ID" value="NZ_CP142125.1"/>
</dbReference>
<keyword evidence="1" id="KW-0240">DNA-directed RNA polymerase</keyword>